<feature type="transmembrane region" description="Helical" evidence="1">
    <location>
        <begin position="60"/>
        <end position="87"/>
    </location>
</feature>
<organism evidence="2 3">
    <name type="scientific">Leucocoprinus leucothites</name>
    <dbReference type="NCBI Taxonomy" id="201217"/>
    <lineage>
        <taxon>Eukaryota</taxon>
        <taxon>Fungi</taxon>
        <taxon>Dikarya</taxon>
        <taxon>Basidiomycota</taxon>
        <taxon>Agaricomycotina</taxon>
        <taxon>Agaricomycetes</taxon>
        <taxon>Agaricomycetidae</taxon>
        <taxon>Agaricales</taxon>
        <taxon>Agaricineae</taxon>
        <taxon>Agaricaceae</taxon>
        <taxon>Leucocoprinus</taxon>
    </lineage>
</organism>
<feature type="transmembrane region" description="Helical" evidence="1">
    <location>
        <begin position="264"/>
        <end position="283"/>
    </location>
</feature>
<keyword evidence="1" id="KW-1133">Transmembrane helix</keyword>
<protein>
    <submittedName>
        <fullName evidence="2">Uncharacterized protein</fullName>
    </submittedName>
</protein>
<evidence type="ECO:0000313" key="3">
    <source>
        <dbReference type="Proteomes" id="UP000559027"/>
    </source>
</evidence>
<feature type="transmembrane region" description="Helical" evidence="1">
    <location>
        <begin position="99"/>
        <end position="118"/>
    </location>
</feature>
<feature type="transmembrane region" description="Helical" evidence="1">
    <location>
        <begin position="295"/>
        <end position="314"/>
    </location>
</feature>
<feature type="transmembrane region" description="Helical" evidence="1">
    <location>
        <begin position="24"/>
        <end position="40"/>
    </location>
</feature>
<dbReference type="OrthoDB" id="3265004at2759"/>
<feature type="transmembrane region" description="Helical" evidence="1">
    <location>
        <begin position="181"/>
        <end position="202"/>
    </location>
</feature>
<dbReference type="AlphaFoldDB" id="A0A8H5FVE6"/>
<evidence type="ECO:0000256" key="1">
    <source>
        <dbReference type="SAM" id="Phobius"/>
    </source>
</evidence>
<name>A0A8H5FVE6_9AGAR</name>
<keyword evidence="1" id="KW-0472">Membrane</keyword>
<dbReference type="Proteomes" id="UP000559027">
    <property type="component" value="Unassembled WGS sequence"/>
</dbReference>
<accession>A0A8H5FVE6</accession>
<gene>
    <name evidence="2" type="ORF">D9756_008555</name>
</gene>
<feature type="transmembrane region" description="Helical" evidence="1">
    <location>
        <begin position="222"/>
        <end position="244"/>
    </location>
</feature>
<feature type="transmembrane region" description="Helical" evidence="1">
    <location>
        <begin position="149"/>
        <end position="169"/>
    </location>
</feature>
<comment type="caution">
    <text evidence="2">The sequence shown here is derived from an EMBL/GenBank/DDBJ whole genome shotgun (WGS) entry which is preliminary data.</text>
</comment>
<sequence length="370" mass="41649">MIGIIQIWFQRSMYIKPPGNKKQLLYHSSFLSILIASWYFGLTMSGATPYDFSYAARDVILNMTLIESLGFGLYSAVFWFTLYWLLFNRQRDRGAPRRLSTLFIIIPLYVLAIIHLMVRWTVTRLAFVVHGQTSETVLNGFLFQPQWCIVLSVVSFSMSSLIADFVTVWRCWMIWNRNWKVAAVPFLLVVTGTAFCILGAIYQIEPNVLSTSHFNKFAEFLMIYFIFSLASMTISTTLMIYRIAAVGRITGFHLENTYRKVAEIIVESAALYCMALVIYLPFLVRDDFSSGYSEAILSTITGIAPTIISGRVALGVARDYSTAPQSGNIGTFVFAPVMGSTDSPHTDCLAELGALRRSKEEPGGVACDMW</sequence>
<reference evidence="2 3" key="1">
    <citation type="journal article" date="2020" name="ISME J.">
        <title>Uncovering the hidden diversity of litter-decomposition mechanisms in mushroom-forming fungi.</title>
        <authorList>
            <person name="Floudas D."/>
            <person name="Bentzer J."/>
            <person name="Ahren D."/>
            <person name="Johansson T."/>
            <person name="Persson P."/>
            <person name="Tunlid A."/>
        </authorList>
    </citation>
    <scope>NUCLEOTIDE SEQUENCE [LARGE SCALE GENOMIC DNA]</scope>
    <source>
        <strain evidence="2 3">CBS 146.42</strain>
    </source>
</reference>
<evidence type="ECO:0000313" key="2">
    <source>
        <dbReference type="EMBL" id="KAF5350576.1"/>
    </source>
</evidence>
<keyword evidence="1" id="KW-0812">Transmembrane</keyword>
<keyword evidence="3" id="KW-1185">Reference proteome</keyword>
<proteinExistence type="predicted"/>
<dbReference type="EMBL" id="JAACJO010000014">
    <property type="protein sequence ID" value="KAF5350576.1"/>
    <property type="molecule type" value="Genomic_DNA"/>
</dbReference>